<dbReference type="InterPro" id="IPR045518">
    <property type="entry name" value="2EXR"/>
</dbReference>
<dbReference type="Proteomes" id="UP001390339">
    <property type="component" value="Unassembled WGS sequence"/>
</dbReference>
<reference evidence="2 3" key="1">
    <citation type="journal article" date="2024" name="IMA Fungus">
        <title>Apiospora arundinis, a panoply of carbohydrate-active enzymes and secondary metabolites.</title>
        <authorList>
            <person name="Sorensen T."/>
            <person name="Petersen C."/>
            <person name="Muurmann A.T."/>
            <person name="Christiansen J.V."/>
            <person name="Brundto M.L."/>
            <person name="Overgaard C.K."/>
            <person name="Boysen A.T."/>
            <person name="Wollenberg R.D."/>
            <person name="Larsen T.O."/>
            <person name="Sorensen J.L."/>
            <person name="Nielsen K.L."/>
            <person name="Sondergaard T.E."/>
        </authorList>
    </citation>
    <scope>NUCLEOTIDE SEQUENCE [LARGE SCALE GENOMIC DNA]</scope>
    <source>
        <strain evidence="2 3">AAU 773</strain>
    </source>
</reference>
<gene>
    <name evidence="2" type="ORF">PGQ11_007779</name>
</gene>
<proteinExistence type="predicted"/>
<evidence type="ECO:0000259" key="1">
    <source>
        <dbReference type="Pfam" id="PF20150"/>
    </source>
</evidence>
<dbReference type="PANTHER" id="PTHR35910">
    <property type="entry name" value="2EXR DOMAIN-CONTAINING PROTEIN"/>
    <property type="match status" value="1"/>
</dbReference>
<evidence type="ECO:0000313" key="2">
    <source>
        <dbReference type="EMBL" id="KAK8869201.1"/>
    </source>
</evidence>
<dbReference type="PANTHER" id="PTHR35910:SF6">
    <property type="entry name" value="2EXR DOMAIN-CONTAINING PROTEIN"/>
    <property type="match status" value="1"/>
</dbReference>
<keyword evidence="3" id="KW-1185">Reference proteome</keyword>
<organism evidence="2 3">
    <name type="scientific">Apiospora arundinis</name>
    <dbReference type="NCBI Taxonomy" id="335852"/>
    <lineage>
        <taxon>Eukaryota</taxon>
        <taxon>Fungi</taxon>
        <taxon>Dikarya</taxon>
        <taxon>Ascomycota</taxon>
        <taxon>Pezizomycotina</taxon>
        <taxon>Sordariomycetes</taxon>
        <taxon>Xylariomycetidae</taxon>
        <taxon>Amphisphaeriales</taxon>
        <taxon>Apiosporaceae</taxon>
        <taxon>Apiospora</taxon>
    </lineage>
</organism>
<evidence type="ECO:0000313" key="3">
    <source>
        <dbReference type="Proteomes" id="UP001390339"/>
    </source>
</evidence>
<sequence>MFNIHDLPPELEDEVWRWALPAPRILWVTAINGNDWKWCTSSRLVPTLLHVCSQSRRVCRRTYQRLQTTQPVYIDYDRDIVLIHSCGSGLISTLIDAYPTGLRAEYVRHAGLLESGWYSVLYRFPVARFAGLQTLTVFIGDQTGPDVEYLDDEVSTGAINPLADDVLARTTILIGFREAFE</sequence>
<dbReference type="Pfam" id="PF20150">
    <property type="entry name" value="2EXR"/>
    <property type="match status" value="1"/>
</dbReference>
<feature type="domain" description="2EXR" evidence="1">
    <location>
        <begin position="6"/>
        <end position="81"/>
    </location>
</feature>
<comment type="caution">
    <text evidence="2">The sequence shown here is derived from an EMBL/GenBank/DDBJ whole genome shotgun (WGS) entry which is preliminary data.</text>
</comment>
<protein>
    <recommendedName>
        <fullName evidence="1">2EXR domain-containing protein</fullName>
    </recommendedName>
</protein>
<name>A0ABR2IY76_9PEZI</name>
<dbReference type="EMBL" id="JAPCWZ010000004">
    <property type="protein sequence ID" value="KAK8869201.1"/>
    <property type="molecule type" value="Genomic_DNA"/>
</dbReference>
<accession>A0ABR2IY76</accession>